<dbReference type="InterPro" id="IPR050300">
    <property type="entry name" value="GDXG_lipolytic_enzyme"/>
</dbReference>
<dbReference type="GO" id="GO:0016787">
    <property type="term" value="F:hydrolase activity"/>
    <property type="evidence" value="ECO:0007669"/>
    <property type="project" value="UniProtKB-KW"/>
</dbReference>
<gene>
    <name evidence="3" type="ORF">OHB35_02625</name>
</gene>
<dbReference type="SUPFAM" id="SSF53474">
    <property type="entry name" value="alpha/beta-Hydrolases"/>
    <property type="match status" value="1"/>
</dbReference>
<name>A0ABZ1H133_STRPH</name>
<organism evidence="3 4">
    <name type="scientific">Streptomyces phaeochromogenes</name>
    <dbReference type="NCBI Taxonomy" id="1923"/>
    <lineage>
        <taxon>Bacteria</taxon>
        <taxon>Bacillati</taxon>
        <taxon>Actinomycetota</taxon>
        <taxon>Actinomycetes</taxon>
        <taxon>Kitasatosporales</taxon>
        <taxon>Streptomycetaceae</taxon>
        <taxon>Streptomyces</taxon>
        <taxon>Streptomyces phaeochromogenes group</taxon>
    </lineage>
</organism>
<dbReference type="InterPro" id="IPR029058">
    <property type="entry name" value="AB_hydrolase_fold"/>
</dbReference>
<evidence type="ECO:0000313" key="4">
    <source>
        <dbReference type="Proteomes" id="UP001340816"/>
    </source>
</evidence>
<reference evidence="3 4" key="1">
    <citation type="submission" date="2022-10" db="EMBL/GenBank/DDBJ databases">
        <title>The complete genomes of actinobacterial strains from the NBC collection.</title>
        <authorList>
            <person name="Joergensen T.S."/>
            <person name="Alvarez Arevalo M."/>
            <person name="Sterndorff E.B."/>
            <person name="Faurdal D."/>
            <person name="Vuksanovic O."/>
            <person name="Mourched A.-S."/>
            <person name="Charusanti P."/>
            <person name="Shaw S."/>
            <person name="Blin K."/>
            <person name="Weber T."/>
        </authorList>
    </citation>
    <scope>NUCLEOTIDE SEQUENCE [LARGE SCALE GENOMIC DNA]</scope>
    <source>
        <strain evidence="3 4">NBC 01752</strain>
    </source>
</reference>
<proteinExistence type="predicted"/>
<dbReference type="EMBL" id="CP109135">
    <property type="protein sequence ID" value="WSD12187.1"/>
    <property type="molecule type" value="Genomic_DNA"/>
</dbReference>
<feature type="domain" description="Alpha/beta hydrolase fold-3" evidence="2">
    <location>
        <begin position="77"/>
        <end position="281"/>
    </location>
</feature>
<evidence type="ECO:0000256" key="1">
    <source>
        <dbReference type="ARBA" id="ARBA00022801"/>
    </source>
</evidence>
<sequence>MPLLPGVQRLIDMAADGPSLADIPIQQARLQLDTLAASFGTGDRVGSTSDVDIPTPSGTVPARVYHPEGGGADLPPLLYFHGGGWSVGGLNTSDALCRKLTARSGGVVVNVDYRLAPENPYPAAVEDALAAAAWLSRNAADLNAGGPGILVGGDSAGGNLAAVVAQASRSTDEFTVRAQLLICAPVNLADRRGSYVEFAKGYFVSTSEFEHWISLYAPGQDLSAPQLSPAAATELAGTPAALIVTAEYDPLRDAGEEYARALQAAGVDVSLLRVAGQVHDFPVLGDLIPEGDAGVDDIVARWRTLLAGGPEANSA</sequence>
<dbReference type="Gene3D" id="3.40.50.1820">
    <property type="entry name" value="alpha/beta hydrolase"/>
    <property type="match status" value="1"/>
</dbReference>
<dbReference type="InterPro" id="IPR013094">
    <property type="entry name" value="AB_hydrolase_3"/>
</dbReference>
<dbReference type="Pfam" id="PF07859">
    <property type="entry name" value="Abhydrolase_3"/>
    <property type="match status" value="1"/>
</dbReference>
<dbReference type="PANTHER" id="PTHR48081:SF8">
    <property type="entry name" value="ALPHA_BETA HYDROLASE FOLD-3 DOMAIN-CONTAINING PROTEIN-RELATED"/>
    <property type="match status" value="1"/>
</dbReference>
<evidence type="ECO:0000313" key="3">
    <source>
        <dbReference type="EMBL" id="WSD12187.1"/>
    </source>
</evidence>
<protein>
    <submittedName>
        <fullName evidence="3">Alpha/beta hydrolase</fullName>
    </submittedName>
</protein>
<dbReference type="Proteomes" id="UP001340816">
    <property type="component" value="Chromosome"/>
</dbReference>
<evidence type="ECO:0000259" key="2">
    <source>
        <dbReference type="Pfam" id="PF07859"/>
    </source>
</evidence>
<keyword evidence="1 3" id="KW-0378">Hydrolase</keyword>
<dbReference type="RefSeq" id="WP_326757679.1">
    <property type="nucleotide sequence ID" value="NZ_CP109135.1"/>
</dbReference>
<keyword evidence="4" id="KW-1185">Reference proteome</keyword>
<accession>A0ABZ1H133</accession>
<dbReference type="PANTHER" id="PTHR48081">
    <property type="entry name" value="AB HYDROLASE SUPERFAMILY PROTEIN C4A8.06C"/>
    <property type="match status" value="1"/>
</dbReference>